<evidence type="ECO:0000313" key="5">
    <source>
        <dbReference type="Proteomes" id="UP000030700"/>
    </source>
</evidence>
<accession>A0A0S6VX02</accession>
<organism evidence="4">
    <name type="scientific">Candidatus Moduliflexus flocculans</name>
    <dbReference type="NCBI Taxonomy" id="1499966"/>
    <lineage>
        <taxon>Bacteria</taxon>
        <taxon>Candidatus Moduliflexota</taxon>
        <taxon>Candidatus Moduliflexia</taxon>
        <taxon>Candidatus Moduliflexales</taxon>
        <taxon>Candidatus Moduliflexaceae</taxon>
    </lineage>
</organism>
<name>A0A0S6VX02_9BACT</name>
<keyword evidence="1" id="KW-0812">Transmembrane</keyword>
<evidence type="ECO:0000259" key="2">
    <source>
        <dbReference type="Pfam" id="PF00534"/>
    </source>
</evidence>
<dbReference type="SUPFAM" id="SSF53756">
    <property type="entry name" value="UDP-Glycosyltransferase/glycogen phosphorylase"/>
    <property type="match status" value="1"/>
</dbReference>
<sequence>MTMNVLIINYEFPPIGGGGGIATYYIARELAYKGHRVNVLTSHFRELRWRETIEDIEIFRVPVLRKRRDYCSVIEMASFILSSLPMLLYLVFTQKYDLIHIFFGVPSGPLGYIAKKLFGIPYIIRMGGGDVPGFRPFQYKHLYKILKPAFNILWRNADFLVANSDGLRDMAVKAFPSLPIQVIPNGVDLDRFTNGHARCPAEEVRILFVSRLIRRKGLQFLIDAIPQIVKEAKYPFVIKIVGDGPDKESFAAQAEELGVGGYLRFLGYVDHGKLPEYYLDADVFILPSLAEGMPNVVLEAIGSGLPVVATRVAGNEELVCDGENGFLIEPRAVHALAESLIALINQRGMREKMGLRSKQISRNYSWESVAEAYVRLYEQTRKRQKMTPRANGIFS</sequence>
<feature type="transmembrane region" description="Helical" evidence="1">
    <location>
        <begin position="70"/>
        <end position="92"/>
    </location>
</feature>
<dbReference type="EMBL" id="DF820455">
    <property type="protein sequence ID" value="GAK49907.1"/>
    <property type="molecule type" value="Genomic_DNA"/>
</dbReference>
<dbReference type="STRING" id="1499966.U14_01131"/>
<dbReference type="CDD" id="cd03801">
    <property type="entry name" value="GT4_PimA-like"/>
    <property type="match status" value="1"/>
</dbReference>
<keyword evidence="1" id="KW-1133">Transmembrane helix</keyword>
<keyword evidence="1" id="KW-0472">Membrane</keyword>
<keyword evidence="5" id="KW-1185">Reference proteome</keyword>
<dbReference type="GO" id="GO:0016757">
    <property type="term" value="F:glycosyltransferase activity"/>
    <property type="evidence" value="ECO:0007669"/>
    <property type="project" value="InterPro"/>
</dbReference>
<dbReference type="HOGENOM" id="CLU_009583_2_2_0"/>
<gene>
    <name evidence="4" type="ORF">U14_01131</name>
</gene>
<reference evidence="4" key="1">
    <citation type="journal article" date="2015" name="PeerJ">
        <title>First genomic representation of candidate bacterial phylum KSB3 points to enhanced environmental sensing as a trigger of wastewater bulking.</title>
        <authorList>
            <person name="Sekiguchi Y."/>
            <person name="Ohashi A."/>
            <person name="Parks D.H."/>
            <person name="Yamauchi T."/>
            <person name="Tyson G.W."/>
            <person name="Hugenholtz P."/>
        </authorList>
    </citation>
    <scope>NUCLEOTIDE SEQUENCE [LARGE SCALE GENOMIC DNA]</scope>
</reference>
<dbReference type="AlphaFoldDB" id="A0A0S6VX02"/>
<dbReference type="Pfam" id="PF00534">
    <property type="entry name" value="Glycos_transf_1"/>
    <property type="match status" value="1"/>
</dbReference>
<feature type="domain" description="Glycosyltransferase subfamily 4-like N-terminal" evidence="3">
    <location>
        <begin position="17"/>
        <end position="191"/>
    </location>
</feature>
<keyword evidence="4" id="KW-0808">Transferase</keyword>
<dbReference type="InterPro" id="IPR050194">
    <property type="entry name" value="Glycosyltransferase_grp1"/>
</dbReference>
<dbReference type="PANTHER" id="PTHR45947:SF3">
    <property type="entry name" value="SULFOQUINOVOSYL TRANSFERASE SQD2"/>
    <property type="match status" value="1"/>
</dbReference>
<evidence type="ECO:0000256" key="1">
    <source>
        <dbReference type="SAM" id="Phobius"/>
    </source>
</evidence>
<dbReference type="PANTHER" id="PTHR45947">
    <property type="entry name" value="SULFOQUINOVOSYL TRANSFERASE SQD2"/>
    <property type="match status" value="1"/>
</dbReference>
<dbReference type="InterPro" id="IPR028098">
    <property type="entry name" value="Glyco_trans_4-like_N"/>
</dbReference>
<dbReference type="InterPro" id="IPR001296">
    <property type="entry name" value="Glyco_trans_1"/>
</dbReference>
<dbReference type="Gene3D" id="3.40.50.2000">
    <property type="entry name" value="Glycogen Phosphorylase B"/>
    <property type="match status" value="2"/>
</dbReference>
<dbReference type="Pfam" id="PF13439">
    <property type="entry name" value="Glyco_transf_4"/>
    <property type="match status" value="1"/>
</dbReference>
<evidence type="ECO:0000259" key="3">
    <source>
        <dbReference type="Pfam" id="PF13439"/>
    </source>
</evidence>
<proteinExistence type="predicted"/>
<protein>
    <submittedName>
        <fullName evidence="4">Glycosyl transferase group 1</fullName>
    </submittedName>
</protein>
<feature type="domain" description="Glycosyl transferase family 1" evidence="2">
    <location>
        <begin position="202"/>
        <end position="358"/>
    </location>
</feature>
<evidence type="ECO:0000313" key="4">
    <source>
        <dbReference type="EMBL" id="GAK49907.1"/>
    </source>
</evidence>
<dbReference type="Proteomes" id="UP000030700">
    <property type="component" value="Unassembled WGS sequence"/>
</dbReference>